<organism evidence="2 3">
    <name type="scientific">Sinorhizobium psoraleae</name>
    <dbReference type="NCBI Taxonomy" id="520838"/>
    <lineage>
        <taxon>Bacteria</taxon>
        <taxon>Pseudomonadati</taxon>
        <taxon>Pseudomonadota</taxon>
        <taxon>Alphaproteobacteria</taxon>
        <taxon>Hyphomicrobiales</taxon>
        <taxon>Rhizobiaceae</taxon>
        <taxon>Sinorhizobium/Ensifer group</taxon>
        <taxon>Sinorhizobium</taxon>
    </lineage>
</organism>
<keyword evidence="1" id="KW-0472">Membrane</keyword>
<protein>
    <recommendedName>
        <fullName evidence="4">DUF3137 domain-containing protein</fullName>
    </recommendedName>
</protein>
<evidence type="ECO:0000313" key="3">
    <source>
        <dbReference type="Proteomes" id="UP001079430"/>
    </source>
</evidence>
<keyword evidence="3" id="KW-1185">Reference proteome</keyword>
<sequence length="318" mass="35062">METTQENTARTAFDEIALAPSGETLANVRAAVEEYNAARLLHQARAHRRKWGMLGLYAVACATAFFSLDEQIAGFGVLAWAQHPVRRARQALRDRILPQIFGFVGAVAYSHGARPPFSHAFDSLKLALYDSDDYGDIITGVYEGTNFAVAELSLRHGKTPVFRGVLLCVHLSKAFPGRLIGIERPSLPERFVRVFTLDHWTVVPSGSPERDGAHEFRSDNPAAAKAVLRGSLLKALQHLSETWPAGTVRLGLASNDCFLLIPTKHDFFELPDIGEEIDCEQHVLRMIRELLVLLATAKLAGQIGWEELLPGETLESAD</sequence>
<accession>A0ABT4KL00</accession>
<evidence type="ECO:0000256" key="1">
    <source>
        <dbReference type="SAM" id="Phobius"/>
    </source>
</evidence>
<dbReference type="EMBL" id="JAPVOI010000004">
    <property type="protein sequence ID" value="MCZ4092636.1"/>
    <property type="molecule type" value="Genomic_DNA"/>
</dbReference>
<dbReference type="Proteomes" id="UP001079430">
    <property type="component" value="Unassembled WGS sequence"/>
</dbReference>
<evidence type="ECO:0008006" key="4">
    <source>
        <dbReference type="Google" id="ProtNLM"/>
    </source>
</evidence>
<feature type="transmembrane region" description="Helical" evidence="1">
    <location>
        <begin position="51"/>
        <end position="68"/>
    </location>
</feature>
<proteinExistence type="predicted"/>
<gene>
    <name evidence="2" type="ORF">O3W52_21975</name>
</gene>
<name>A0ABT4KL00_9HYPH</name>
<keyword evidence="1" id="KW-1133">Transmembrane helix</keyword>
<comment type="caution">
    <text evidence="2">The sequence shown here is derived from an EMBL/GenBank/DDBJ whole genome shotgun (WGS) entry which is preliminary data.</text>
</comment>
<evidence type="ECO:0000313" key="2">
    <source>
        <dbReference type="EMBL" id="MCZ4092636.1"/>
    </source>
</evidence>
<keyword evidence="1" id="KW-0812">Transmembrane</keyword>
<reference evidence="2" key="1">
    <citation type="submission" date="2022-10" db="EMBL/GenBank/DDBJ databases">
        <title>Whole genome sequencing of three plant growth promoting bacteria isolated from Vachellia tortilis subsp. raddiana in Morocco.</title>
        <authorList>
            <person name="Hnini M."/>
            <person name="Zouagui R."/>
            <person name="Zouagui H."/>
            <person name="Chemao Elfihri M.-W."/>
            <person name="Ibrahimi A."/>
            <person name="Sbabou L."/>
            <person name="Aurag J."/>
        </authorList>
    </citation>
    <scope>NUCLEOTIDE SEQUENCE</scope>
    <source>
        <strain evidence="2">LMR678</strain>
    </source>
</reference>